<evidence type="ECO:0000313" key="3">
    <source>
        <dbReference type="Proteomes" id="UP000578531"/>
    </source>
</evidence>
<feature type="compositionally biased region" description="Basic and acidic residues" evidence="1">
    <location>
        <begin position="22"/>
        <end position="35"/>
    </location>
</feature>
<feature type="compositionally biased region" description="Basic and acidic residues" evidence="1">
    <location>
        <begin position="417"/>
        <end position="431"/>
    </location>
</feature>
<dbReference type="AlphaFoldDB" id="A0A8H6L6Y0"/>
<reference evidence="2 3" key="1">
    <citation type="journal article" date="2020" name="Genomics">
        <title>Complete, high-quality genomes from long-read metagenomic sequencing of two wolf lichen thalli reveals enigmatic genome architecture.</title>
        <authorList>
            <person name="McKenzie S.K."/>
            <person name="Walston R.F."/>
            <person name="Allen J.L."/>
        </authorList>
    </citation>
    <scope>NUCLEOTIDE SEQUENCE [LARGE SCALE GENOMIC DNA]</scope>
    <source>
        <strain evidence="2">WasteWater2</strain>
    </source>
</reference>
<name>A0A8H6L6Y0_9LECA</name>
<comment type="caution">
    <text evidence="2">The sequence shown here is derived from an EMBL/GenBank/DDBJ whole genome shotgun (WGS) entry which is preliminary data.</text>
</comment>
<feature type="compositionally biased region" description="Basic residues" evidence="1">
    <location>
        <begin position="647"/>
        <end position="656"/>
    </location>
</feature>
<feature type="region of interest" description="Disordered" evidence="1">
    <location>
        <begin position="1"/>
        <end position="155"/>
    </location>
</feature>
<feature type="region of interest" description="Disordered" evidence="1">
    <location>
        <begin position="483"/>
        <end position="502"/>
    </location>
</feature>
<feature type="compositionally biased region" description="Basic and acidic residues" evidence="1">
    <location>
        <begin position="51"/>
        <end position="64"/>
    </location>
</feature>
<feature type="compositionally biased region" description="Basic residues" evidence="1">
    <location>
        <begin position="120"/>
        <end position="129"/>
    </location>
</feature>
<dbReference type="GeneID" id="59285610"/>
<dbReference type="EMBL" id="JACCJC010000012">
    <property type="protein sequence ID" value="KAF6237744.1"/>
    <property type="molecule type" value="Genomic_DNA"/>
</dbReference>
<feature type="compositionally biased region" description="Basic and acidic residues" evidence="1">
    <location>
        <begin position="442"/>
        <end position="452"/>
    </location>
</feature>
<feature type="compositionally biased region" description="Acidic residues" evidence="1">
    <location>
        <begin position="688"/>
        <end position="697"/>
    </location>
</feature>
<feature type="compositionally biased region" description="Polar residues" evidence="1">
    <location>
        <begin position="352"/>
        <end position="363"/>
    </location>
</feature>
<dbReference type="Proteomes" id="UP000578531">
    <property type="component" value="Unassembled WGS sequence"/>
</dbReference>
<feature type="compositionally biased region" description="Polar residues" evidence="1">
    <location>
        <begin position="70"/>
        <end position="81"/>
    </location>
</feature>
<dbReference type="RefSeq" id="XP_037167062.1">
    <property type="nucleotide sequence ID" value="XM_037305869.1"/>
</dbReference>
<keyword evidence="3" id="KW-1185">Reference proteome</keyword>
<feature type="compositionally biased region" description="Basic residues" evidence="1">
    <location>
        <begin position="432"/>
        <end position="441"/>
    </location>
</feature>
<organism evidence="2 3">
    <name type="scientific">Letharia columbiana</name>
    <dbReference type="NCBI Taxonomy" id="112416"/>
    <lineage>
        <taxon>Eukaryota</taxon>
        <taxon>Fungi</taxon>
        <taxon>Dikarya</taxon>
        <taxon>Ascomycota</taxon>
        <taxon>Pezizomycotina</taxon>
        <taxon>Lecanoromycetes</taxon>
        <taxon>OSLEUM clade</taxon>
        <taxon>Lecanoromycetidae</taxon>
        <taxon>Lecanorales</taxon>
        <taxon>Lecanorineae</taxon>
        <taxon>Parmeliaceae</taxon>
        <taxon>Letharia</taxon>
    </lineage>
</organism>
<feature type="compositionally biased region" description="Basic residues" evidence="1">
    <location>
        <begin position="41"/>
        <end position="50"/>
    </location>
</feature>
<feature type="compositionally biased region" description="Polar residues" evidence="1">
    <location>
        <begin position="828"/>
        <end position="846"/>
    </location>
</feature>
<feature type="compositionally biased region" description="Basic and acidic residues" evidence="1">
    <location>
        <begin position="89"/>
        <end position="103"/>
    </location>
</feature>
<protein>
    <submittedName>
        <fullName evidence="2">Uncharacterized protein</fullName>
    </submittedName>
</protein>
<proteinExistence type="predicted"/>
<sequence length="855" mass="91578">MTDPGALSSWNPTEGIFSLNDEAPKPRPRAWERAPKSPVLARHHGRKVWKRHEAPAKPETKEESQDAEQTRQALGDTTNTPRPVKRLRLRDVPKIENNGKENKAAQYLTTLRDKESAGTPRRKQASKKSLKPDNARVKTQSADGITPMIVDNSKDAVQDDTLLARESPALEDVRELLSSGDDAAGAVEIADTIPPSHSVKLPKDEIVVETACGTSSETITNTDQAASTDEVSLENGALTVSETAIIAGKAIETDNDVASTQAVSEDTDGLLISCDATSAAKIIVLSPSHHEETVNAEGAVTVDSGSALSPNANHSSSILEALPIDIADVSSSTVMDSPKTLTEGALVFEQPNLDSSLTPSVRSRTPKRASPRKKPNLMSPHAVTTPGATGTPKQLLPAKPLRADNLGESPQIGTSLLRRESLRRKESPGKKKDARKNKTPKKRDTLQRRDTLQEREILQKIIAETNAYHSDENLDARPIEASILPSSSSAPGAEDNVGDSVHGSPELILRAEQPENDIVTGAEAILPAIDETNVEKDLHRAIEATEVYEHPGIADASQPLLDLTPDDTQGMEAMGKANEVLAKTELDGVSQVMEATKKQTPNQKTRSGARFSDDTSMLKDFLNRAQARKAAQKPILSAPAAPIPQHSPRRSPRKTHGSQDGHASSPQKPRNVAHRPGTPPGTPKMEALDSDDGEELTAEPASCRRSTRTRLPAPSKALPGAPSFIPVRRADGTDPVVLQKSQAQDLAVSTRANTRRNKGQSKPPLLALQDLPTERADLTSTAKQGAENGKSVAWAERLASYQDAKGEADDAEERRPKVRRLRGLGAVNGTSAAKRTTAVVSTSNGTPAPKGRGKV</sequence>
<evidence type="ECO:0000313" key="2">
    <source>
        <dbReference type="EMBL" id="KAF6237744.1"/>
    </source>
</evidence>
<feature type="region of interest" description="Disordered" evidence="1">
    <location>
        <begin position="802"/>
        <end position="855"/>
    </location>
</feature>
<evidence type="ECO:0000256" key="1">
    <source>
        <dbReference type="SAM" id="MobiDB-lite"/>
    </source>
</evidence>
<accession>A0A8H6L6Y0</accession>
<feature type="compositionally biased region" description="Basic and acidic residues" evidence="1">
    <location>
        <begin position="804"/>
        <end position="815"/>
    </location>
</feature>
<gene>
    <name evidence="2" type="ORF">HO173_003945</name>
</gene>
<feature type="compositionally biased region" description="Basic residues" evidence="1">
    <location>
        <begin position="364"/>
        <end position="375"/>
    </location>
</feature>
<feature type="region of interest" description="Disordered" evidence="1">
    <location>
        <begin position="352"/>
        <end position="452"/>
    </location>
</feature>
<feature type="region of interest" description="Disordered" evidence="1">
    <location>
        <begin position="594"/>
        <end position="767"/>
    </location>
</feature>
<dbReference type="OrthoDB" id="4207369at2759"/>